<organism evidence="2 3">
    <name type="scientific">Tautonia plasticadhaerens</name>
    <dbReference type="NCBI Taxonomy" id="2527974"/>
    <lineage>
        <taxon>Bacteria</taxon>
        <taxon>Pseudomonadati</taxon>
        <taxon>Planctomycetota</taxon>
        <taxon>Planctomycetia</taxon>
        <taxon>Isosphaerales</taxon>
        <taxon>Isosphaeraceae</taxon>
        <taxon>Tautonia</taxon>
    </lineage>
</organism>
<accession>A0A518GY92</accession>
<sequence length="150" mass="16836">MTKPAPEPIDPARLPELARAVMIAARFPMLASIDGDQPRVRPVSPVRTDGFTVYVANLKGYHKTAELAANPRVELCYLDAAHDQVRITGTAEVLDDRETLQEIWDANPLLRNYLGSIDNPDLIVYRIAPSRARFMREWALEYHEVPIGGD</sequence>
<dbReference type="PANTHER" id="PTHR34818:SF1">
    <property type="entry name" value="PROTEIN BLI-3"/>
    <property type="match status" value="1"/>
</dbReference>
<dbReference type="Proteomes" id="UP000317835">
    <property type="component" value="Chromosome"/>
</dbReference>
<name>A0A518GY92_9BACT</name>
<protein>
    <submittedName>
        <fullName evidence="2">Pyridoxamine 5'-phosphate oxidase</fullName>
    </submittedName>
</protein>
<dbReference type="PANTHER" id="PTHR34818">
    <property type="entry name" value="PROTEIN BLI-3"/>
    <property type="match status" value="1"/>
</dbReference>
<dbReference type="AlphaFoldDB" id="A0A518GY92"/>
<feature type="domain" description="Pyridoxamine 5'-phosphate oxidase N-terminal" evidence="1">
    <location>
        <begin position="16"/>
        <end position="135"/>
    </location>
</feature>
<dbReference type="OrthoDB" id="9792542at2"/>
<dbReference type="SUPFAM" id="SSF50475">
    <property type="entry name" value="FMN-binding split barrel"/>
    <property type="match status" value="1"/>
</dbReference>
<dbReference type="InterPro" id="IPR012349">
    <property type="entry name" value="Split_barrel_FMN-bd"/>
</dbReference>
<dbReference type="KEGG" id="tpla:ElP_14310"/>
<dbReference type="Gene3D" id="2.30.110.10">
    <property type="entry name" value="Electron Transport, Fmn-binding Protein, Chain A"/>
    <property type="match status" value="1"/>
</dbReference>
<proteinExistence type="predicted"/>
<dbReference type="InterPro" id="IPR011576">
    <property type="entry name" value="Pyridox_Oxase_N"/>
</dbReference>
<keyword evidence="3" id="KW-1185">Reference proteome</keyword>
<dbReference type="Pfam" id="PF01243">
    <property type="entry name" value="PNPOx_N"/>
    <property type="match status" value="1"/>
</dbReference>
<dbReference type="EMBL" id="CP036426">
    <property type="protein sequence ID" value="QDV33557.1"/>
    <property type="molecule type" value="Genomic_DNA"/>
</dbReference>
<evidence type="ECO:0000259" key="1">
    <source>
        <dbReference type="Pfam" id="PF01243"/>
    </source>
</evidence>
<gene>
    <name evidence="2" type="ORF">ElP_14310</name>
</gene>
<evidence type="ECO:0000313" key="2">
    <source>
        <dbReference type="EMBL" id="QDV33557.1"/>
    </source>
</evidence>
<dbReference type="RefSeq" id="WP_145267915.1">
    <property type="nucleotide sequence ID" value="NZ_CP036426.1"/>
</dbReference>
<dbReference type="InterPro" id="IPR052917">
    <property type="entry name" value="Stress-Dev_Protein"/>
</dbReference>
<reference evidence="2 3" key="1">
    <citation type="submission" date="2019-02" db="EMBL/GenBank/DDBJ databases">
        <title>Deep-cultivation of Planctomycetes and their phenomic and genomic characterization uncovers novel biology.</title>
        <authorList>
            <person name="Wiegand S."/>
            <person name="Jogler M."/>
            <person name="Boedeker C."/>
            <person name="Pinto D."/>
            <person name="Vollmers J."/>
            <person name="Rivas-Marin E."/>
            <person name="Kohn T."/>
            <person name="Peeters S.H."/>
            <person name="Heuer A."/>
            <person name="Rast P."/>
            <person name="Oberbeckmann S."/>
            <person name="Bunk B."/>
            <person name="Jeske O."/>
            <person name="Meyerdierks A."/>
            <person name="Storesund J.E."/>
            <person name="Kallscheuer N."/>
            <person name="Luecker S."/>
            <person name="Lage O.M."/>
            <person name="Pohl T."/>
            <person name="Merkel B.J."/>
            <person name="Hornburger P."/>
            <person name="Mueller R.-W."/>
            <person name="Bruemmer F."/>
            <person name="Labrenz M."/>
            <person name="Spormann A.M."/>
            <person name="Op den Camp H."/>
            <person name="Overmann J."/>
            <person name="Amann R."/>
            <person name="Jetten M.S.M."/>
            <person name="Mascher T."/>
            <person name="Medema M.H."/>
            <person name="Devos D.P."/>
            <person name="Kaster A.-K."/>
            <person name="Ovreas L."/>
            <person name="Rohde M."/>
            <person name="Galperin M.Y."/>
            <person name="Jogler C."/>
        </authorList>
    </citation>
    <scope>NUCLEOTIDE SEQUENCE [LARGE SCALE GENOMIC DNA]</scope>
    <source>
        <strain evidence="2 3">ElP</strain>
    </source>
</reference>
<evidence type="ECO:0000313" key="3">
    <source>
        <dbReference type="Proteomes" id="UP000317835"/>
    </source>
</evidence>